<dbReference type="EMBL" id="UINC01035000">
    <property type="protein sequence ID" value="SVB26704.1"/>
    <property type="molecule type" value="Genomic_DNA"/>
</dbReference>
<feature type="non-terminal residue" evidence="1">
    <location>
        <position position="1"/>
    </location>
</feature>
<feature type="non-terminal residue" evidence="1">
    <location>
        <position position="53"/>
    </location>
</feature>
<reference evidence="1" key="1">
    <citation type="submission" date="2018-05" db="EMBL/GenBank/DDBJ databases">
        <authorList>
            <person name="Lanie J.A."/>
            <person name="Ng W.-L."/>
            <person name="Kazmierczak K.M."/>
            <person name="Andrzejewski T.M."/>
            <person name="Davidsen T.M."/>
            <person name="Wayne K.J."/>
            <person name="Tettelin H."/>
            <person name="Glass J.I."/>
            <person name="Rusch D."/>
            <person name="Podicherti R."/>
            <person name="Tsui H.-C.T."/>
            <person name="Winkler M.E."/>
        </authorList>
    </citation>
    <scope>NUCLEOTIDE SEQUENCE</scope>
</reference>
<protein>
    <recommendedName>
        <fullName evidence="2">2-phospho-L-lactate guanylyltransferase</fullName>
    </recommendedName>
</protein>
<name>A0A382CLJ6_9ZZZZ</name>
<dbReference type="AlphaFoldDB" id="A0A382CLJ6"/>
<accession>A0A382CLJ6</accession>
<dbReference type="Gene3D" id="3.90.550.10">
    <property type="entry name" value="Spore Coat Polysaccharide Biosynthesis Protein SpsA, Chain A"/>
    <property type="match status" value="1"/>
</dbReference>
<sequence length="53" mass="6072">VKIAALIPVKKYTESKVRLQNILSKDKRTLISKLMAERTVSELIKSNMFHSIT</sequence>
<evidence type="ECO:0000313" key="1">
    <source>
        <dbReference type="EMBL" id="SVB26704.1"/>
    </source>
</evidence>
<proteinExistence type="predicted"/>
<gene>
    <name evidence="1" type="ORF">METZ01_LOCUS179558</name>
</gene>
<evidence type="ECO:0008006" key="2">
    <source>
        <dbReference type="Google" id="ProtNLM"/>
    </source>
</evidence>
<organism evidence="1">
    <name type="scientific">marine metagenome</name>
    <dbReference type="NCBI Taxonomy" id="408172"/>
    <lineage>
        <taxon>unclassified sequences</taxon>
        <taxon>metagenomes</taxon>
        <taxon>ecological metagenomes</taxon>
    </lineage>
</organism>
<dbReference type="InterPro" id="IPR029044">
    <property type="entry name" value="Nucleotide-diphossugar_trans"/>
</dbReference>